<proteinExistence type="predicted"/>
<reference evidence="7" key="1">
    <citation type="journal article" date="2024" name="IScience">
        <title>Strigolactones Initiate the Formation of Haustorium-like Structures in Castilleja.</title>
        <authorList>
            <person name="Buerger M."/>
            <person name="Peterson D."/>
            <person name="Chory J."/>
        </authorList>
    </citation>
    <scope>NUCLEOTIDE SEQUENCE [LARGE SCALE GENOMIC DNA]</scope>
</reference>
<evidence type="ECO:0000256" key="2">
    <source>
        <dbReference type="ARBA" id="ARBA00012438"/>
    </source>
</evidence>
<dbReference type="PANTHER" id="PTHR43719">
    <property type="entry name" value="TWO-COMPONENT HISTIDINE KINASE"/>
    <property type="match status" value="1"/>
</dbReference>
<keyword evidence="3 4" id="KW-0597">Phosphoprotein</keyword>
<accession>A0ABD3B8F1</accession>
<comment type="caution">
    <text evidence="6">The sequence shown here is derived from an EMBL/GenBank/DDBJ whole genome shotgun (WGS) entry which is preliminary data.</text>
</comment>
<sequence length="127" mass="14176">MLFIRASFNDKSSTISLTLTCISVVYSILNHLWRNCYISLPASKLYSSKYGVDVVNADRGEKAIKLLTPPHLFDACFMDIQMPEMDGFEATGRIRDIESKIKDGIEGGELSEEDYGNCLAGTSRSWP</sequence>
<dbReference type="PANTHER" id="PTHR43719:SF73">
    <property type="entry name" value="HISTIDINE KINASE 3"/>
    <property type="match status" value="1"/>
</dbReference>
<evidence type="ECO:0000313" key="6">
    <source>
        <dbReference type="EMBL" id="KAL3613187.1"/>
    </source>
</evidence>
<evidence type="ECO:0000256" key="3">
    <source>
        <dbReference type="ARBA" id="ARBA00022553"/>
    </source>
</evidence>
<dbReference type="EC" id="2.7.13.3" evidence="2"/>
<name>A0ABD3B8F1_9LAMI</name>
<dbReference type="SUPFAM" id="SSF52172">
    <property type="entry name" value="CheY-like"/>
    <property type="match status" value="1"/>
</dbReference>
<keyword evidence="7" id="KW-1185">Reference proteome</keyword>
<dbReference type="GO" id="GO:0004673">
    <property type="term" value="F:protein histidine kinase activity"/>
    <property type="evidence" value="ECO:0007669"/>
    <property type="project" value="UniProtKB-EC"/>
</dbReference>
<organism evidence="6 7">
    <name type="scientific">Castilleja foliolosa</name>
    <dbReference type="NCBI Taxonomy" id="1961234"/>
    <lineage>
        <taxon>Eukaryota</taxon>
        <taxon>Viridiplantae</taxon>
        <taxon>Streptophyta</taxon>
        <taxon>Embryophyta</taxon>
        <taxon>Tracheophyta</taxon>
        <taxon>Spermatophyta</taxon>
        <taxon>Magnoliopsida</taxon>
        <taxon>eudicotyledons</taxon>
        <taxon>Gunneridae</taxon>
        <taxon>Pentapetalae</taxon>
        <taxon>asterids</taxon>
        <taxon>lamiids</taxon>
        <taxon>Lamiales</taxon>
        <taxon>Orobanchaceae</taxon>
        <taxon>Pedicularideae</taxon>
        <taxon>Castillejinae</taxon>
        <taxon>Castilleja</taxon>
    </lineage>
</organism>
<dbReference type="Proteomes" id="UP001632038">
    <property type="component" value="Unassembled WGS sequence"/>
</dbReference>
<evidence type="ECO:0000313" key="7">
    <source>
        <dbReference type="Proteomes" id="UP001632038"/>
    </source>
</evidence>
<feature type="domain" description="Response regulatory" evidence="5">
    <location>
        <begin position="23"/>
        <end position="127"/>
    </location>
</feature>
<dbReference type="PROSITE" id="PS50110">
    <property type="entry name" value="RESPONSE_REGULATORY"/>
    <property type="match status" value="1"/>
</dbReference>
<dbReference type="AlphaFoldDB" id="A0ABD3B8F1"/>
<dbReference type="InterPro" id="IPR011006">
    <property type="entry name" value="CheY-like_superfamily"/>
</dbReference>
<protein>
    <recommendedName>
        <fullName evidence="2">histidine kinase</fullName>
        <ecNumber evidence="2">2.7.13.3</ecNumber>
    </recommendedName>
</protein>
<dbReference type="EMBL" id="JAVIJP010000194">
    <property type="protein sequence ID" value="KAL3613187.1"/>
    <property type="molecule type" value="Genomic_DNA"/>
</dbReference>
<feature type="modified residue" description="4-aspartylphosphate" evidence="4">
    <location>
        <position position="79"/>
    </location>
</feature>
<dbReference type="Pfam" id="PF00072">
    <property type="entry name" value="Response_reg"/>
    <property type="match status" value="1"/>
</dbReference>
<evidence type="ECO:0000259" key="5">
    <source>
        <dbReference type="PROSITE" id="PS50110"/>
    </source>
</evidence>
<dbReference type="InterPro" id="IPR001789">
    <property type="entry name" value="Sig_transdc_resp-reg_receiver"/>
</dbReference>
<evidence type="ECO:0000256" key="1">
    <source>
        <dbReference type="ARBA" id="ARBA00000085"/>
    </source>
</evidence>
<keyword evidence="6" id="KW-0808">Transferase</keyword>
<dbReference type="InterPro" id="IPR050956">
    <property type="entry name" value="2C_system_His_kinase"/>
</dbReference>
<evidence type="ECO:0000256" key="4">
    <source>
        <dbReference type="PROSITE-ProRule" id="PRU00169"/>
    </source>
</evidence>
<comment type="catalytic activity">
    <reaction evidence="1">
        <text>ATP + protein L-histidine = ADP + protein N-phospho-L-histidine.</text>
        <dbReference type="EC" id="2.7.13.3"/>
    </reaction>
</comment>
<gene>
    <name evidence="6" type="primary">HK3_3</name>
    <name evidence="6" type="ORF">CASFOL_042973</name>
</gene>
<dbReference type="Gene3D" id="3.40.50.2300">
    <property type="match status" value="1"/>
</dbReference>